<reference evidence="2" key="1">
    <citation type="submission" date="2016-11" db="EMBL/GenBank/DDBJ databases">
        <title>The genome of Nicotiana attenuata.</title>
        <authorList>
            <person name="Xu S."/>
            <person name="Brockmoeller T."/>
            <person name="Gaquerel E."/>
            <person name="Navarro A."/>
            <person name="Kuhl H."/>
            <person name="Gase K."/>
            <person name="Ling Z."/>
            <person name="Zhou W."/>
            <person name="Kreitzer C."/>
            <person name="Stanke M."/>
            <person name="Tang H."/>
            <person name="Lyons E."/>
            <person name="Pandey P."/>
            <person name="Pandey S.P."/>
            <person name="Timmermann B."/>
            <person name="Baldwin I.T."/>
        </authorList>
    </citation>
    <scope>NUCLEOTIDE SEQUENCE [LARGE SCALE GENOMIC DNA]</scope>
    <source>
        <strain evidence="2">UT</strain>
    </source>
</reference>
<dbReference type="Gramene" id="OIT03524">
    <property type="protein sequence ID" value="OIT03524"/>
    <property type="gene ID" value="A4A49_03098"/>
</dbReference>
<feature type="compositionally biased region" description="Polar residues" evidence="1">
    <location>
        <begin position="376"/>
        <end position="389"/>
    </location>
</feature>
<evidence type="ECO:0000313" key="3">
    <source>
        <dbReference type="Proteomes" id="UP000187609"/>
    </source>
</evidence>
<organism evidence="2 3">
    <name type="scientific">Nicotiana attenuata</name>
    <name type="common">Coyote tobacco</name>
    <dbReference type="NCBI Taxonomy" id="49451"/>
    <lineage>
        <taxon>Eukaryota</taxon>
        <taxon>Viridiplantae</taxon>
        <taxon>Streptophyta</taxon>
        <taxon>Embryophyta</taxon>
        <taxon>Tracheophyta</taxon>
        <taxon>Spermatophyta</taxon>
        <taxon>Magnoliopsida</taxon>
        <taxon>eudicotyledons</taxon>
        <taxon>Gunneridae</taxon>
        <taxon>Pentapetalae</taxon>
        <taxon>asterids</taxon>
        <taxon>lamiids</taxon>
        <taxon>Solanales</taxon>
        <taxon>Solanaceae</taxon>
        <taxon>Nicotianoideae</taxon>
        <taxon>Nicotianeae</taxon>
        <taxon>Nicotiana</taxon>
    </lineage>
</organism>
<dbReference type="Proteomes" id="UP000187609">
    <property type="component" value="Unassembled WGS sequence"/>
</dbReference>
<dbReference type="CDD" id="cd00303">
    <property type="entry name" value="retropepsin_like"/>
    <property type="match status" value="1"/>
</dbReference>
<dbReference type="EMBL" id="MJEQ01037187">
    <property type="protein sequence ID" value="OIT03524.1"/>
    <property type="molecule type" value="Genomic_DNA"/>
</dbReference>
<feature type="compositionally biased region" description="Polar residues" evidence="1">
    <location>
        <begin position="306"/>
        <end position="331"/>
    </location>
</feature>
<dbReference type="AlphaFoldDB" id="A0A1J6IGK9"/>
<sequence>MPEASTRNGEMRREMDELREQVRMQGDALGEIRHMLVAMVTNNGAQKTQITAETAKNGEQHLQGNDPNYTGRYQRFNFPRFSGDDINGWLYKVEQFFDYEGIVEENKVQTTCINMEVAKRLGCKLQSIPSFVVSVADGSKVHSSVMTCGVTWNMQDVAFKPDMLVIPLGATNVVLRIQWVAADPDKVNVMLDWPIPRSLKELRGLLGVPKGSAIEPGQFQHVTRASGVQIGNDQDTTAAREIIGKPAVITPIAVALNSTVDRAISRSVKQAAAVDFVEKPSGIKASVGHVERQVLDTPRQSAIAPSKSNTKSNNWTVVNKSPSKKQSPGVQNQIVSSNVIGVSNSFDALVNEGDHATKEDENKEQQMDDETRSIAGKTSSTRSEKQQINAKDIYRCST</sequence>
<protein>
    <submittedName>
        <fullName evidence="2">Uncharacterized protein</fullName>
    </submittedName>
</protein>
<feature type="compositionally biased region" description="Basic and acidic residues" evidence="1">
    <location>
        <begin position="353"/>
        <end position="372"/>
    </location>
</feature>
<gene>
    <name evidence="2" type="ORF">A4A49_03098</name>
</gene>
<evidence type="ECO:0000313" key="2">
    <source>
        <dbReference type="EMBL" id="OIT03524.1"/>
    </source>
</evidence>
<comment type="caution">
    <text evidence="2">The sequence shown here is derived from an EMBL/GenBank/DDBJ whole genome shotgun (WGS) entry which is preliminary data.</text>
</comment>
<keyword evidence="3" id="KW-1185">Reference proteome</keyword>
<proteinExistence type="predicted"/>
<feature type="region of interest" description="Disordered" evidence="1">
    <location>
        <begin position="299"/>
        <end position="331"/>
    </location>
</feature>
<accession>A0A1J6IGK9</accession>
<name>A0A1J6IGK9_NICAT</name>
<feature type="region of interest" description="Disordered" evidence="1">
    <location>
        <begin position="353"/>
        <end position="398"/>
    </location>
</feature>
<evidence type="ECO:0000256" key="1">
    <source>
        <dbReference type="SAM" id="MobiDB-lite"/>
    </source>
</evidence>